<comment type="cofactor">
    <cofactor evidence="8">
        <name>a divalent metal cation</name>
        <dbReference type="ChEBI" id="CHEBI:60240"/>
    </cofactor>
    <text evidence="8">Binds 2 divalent metal cations per subunit.</text>
</comment>
<dbReference type="GO" id="GO:0046872">
    <property type="term" value="F:metal ion binding"/>
    <property type="evidence" value="ECO:0007669"/>
    <property type="project" value="UniProtKB-UniRule"/>
</dbReference>
<dbReference type="Proteomes" id="UP001169242">
    <property type="component" value="Unassembled WGS sequence"/>
</dbReference>
<evidence type="ECO:0000256" key="6">
    <source>
        <dbReference type="PIRNR" id="PIRNR001123"/>
    </source>
</evidence>
<evidence type="ECO:0000256" key="8">
    <source>
        <dbReference type="PIRSR" id="PIRSR001123-2"/>
    </source>
</evidence>
<feature type="binding site" evidence="8">
    <location>
        <position position="67"/>
    </location>
    <ligand>
        <name>Zn(2+)</name>
        <dbReference type="ChEBI" id="CHEBI:29105"/>
        <label>1</label>
    </ligand>
</feature>
<feature type="binding site" evidence="8">
    <location>
        <position position="185"/>
    </location>
    <ligand>
        <name>Zn(2+)</name>
        <dbReference type="ChEBI" id="CHEBI:29105"/>
        <label>1</label>
    </ligand>
</feature>
<reference evidence="9" key="1">
    <citation type="journal article" date="2023" name="Int. J. Syst. Evol. Microbiol.">
        <title>&lt;i&gt;Holtiella tumoricola&lt;/i&gt; gen. nov. sp. nov., isolated from a human clinical sample.</title>
        <authorList>
            <person name="Allen-Vercoe E."/>
            <person name="Daigneault M.C."/>
            <person name="Vancuren S.J."/>
            <person name="Cochrane K."/>
            <person name="O'Neal L.L."/>
            <person name="Sankaranarayanan K."/>
            <person name="Lawson P.A."/>
        </authorList>
    </citation>
    <scope>NUCLEOTIDE SEQUENCE</scope>
    <source>
        <strain evidence="9">CC70A</strain>
    </source>
</reference>
<dbReference type="SUPFAM" id="SSF53187">
    <property type="entry name" value="Zn-dependent exopeptidases"/>
    <property type="match status" value="1"/>
</dbReference>
<feature type="binding site" evidence="8">
    <location>
        <position position="220"/>
    </location>
    <ligand>
        <name>Zn(2+)</name>
        <dbReference type="ChEBI" id="CHEBI:29105"/>
        <label>2</label>
    </ligand>
</feature>
<organism evidence="9 10">
    <name type="scientific">Holtiella tumoricola</name>
    <dbReference type="NCBI Taxonomy" id="3018743"/>
    <lineage>
        <taxon>Bacteria</taxon>
        <taxon>Bacillati</taxon>
        <taxon>Bacillota</taxon>
        <taxon>Clostridia</taxon>
        <taxon>Lachnospirales</taxon>
        <taxon>Cellulosilyticaceae</taxon>
        <taxon>Holtiella</taxon>
    </lineage>
</organism>
<evidence type="ECO:0000313" key="10">
    <source>
        <dbReference type="Proteomes" id="UP001169242"/>
    </source>
</evidence>
<evidence type="ECO:0000256" key="3">
    <source>
        <dbReference type="ARBA" id="ARBA00022670"/>
    </source>
</evidence>
<dbReference type="InterPro" id="IPR023367">
    <property type="entry name" value="Peptidase_M42_dom2"/>
</dbReference>
<keyword evidence="5" id="KW-0378">Hydrolase</keyword>
<dbReference type="GO" id="GO:0006508">
    <property type="term" value="P:proteolysis"/>
    <property type="evidence" value="ECO:0007669"/>
    <property type="project" value="UniProtKB-KW"/>
</dbReference>
<dbReference type="GO" id="GO:0004177">
    <property type="term" value="F:aminopeptidase activity"/>
    <property type="evidence" value="ECO:0007669"/>
    <property type="project" value="UniProtKB-UniRule"/>
</dbReference>
<dbReference type="Gene3D" id="3.40.630.10">
    <property type="entry name" value="Zn peptidases"/>
    <property type="match status" value="1"/>
</dbReference>
<keyword evidence="10" id="KW-1185">Reference proteome</keyword>
<accession>A0AA42J071</accession>
<dbReference type="InterPro" id="IPR008007">
    <property type="entry name" value="Peptidase_M42"/>
</dbReference>
<evidence type="ECO:0000256" key="1">
    <source>
        <dbReference type="ARBA" id="ARBA00006272"/>
    </source>
</evidence>
<feature type="active site" description="Proton acceptor" evidence="7">
    <location>
        <position position="219"/>
    </location>
</feature>
<protein>
    <submittedName>
        <fullName evidence="9">M42 family metallopeptidase</fullName>
    </submittedName>
</protein>
<name>A0AA42J071_9FIRM</name>
<evidence type="ECO:0000256" key="5">
    <source>
        <dbReference type="ARBA" id="ARBA00022801"/>
    </source>
</evidence>
<comment type="caution">
    <text evidence="9">The sequence shown here is derived from an EMBL/GenBank/DDBJ whole genome shotgun (WGS) entry which is preliminary data.</text>
</comment>
<evidence type="ECO:0000256" key="7">
    <source>
        <dbReference type="PIRSR" id="PIRSR001123-1"/>
    </source>
</evidence>
<keyword evidence="2" id="KW-0031">Aminopeptidase</keyword>
<evidence type="ECO:0000313" key="9">
    <source>
        <dbReference type="EMBL" id="MDA3730803.1"/>
    </source>
</evidence>
<dbReference type="InterPro" id="IPR051464">
    <property type="entry name" value="Peptidase_M42_aminopept"/>
</dbReference>
<keyword evidence="3" id="KW-0645">Protease</keyword>
<dbReference type="AlphaFoldDB" id="A0AA42J071"/>
<proteinExistence type="inferred from homology"/>
<keyword evidence="4 8" id="KW-0479">Metal-binding</keyword>
<comment type="similarity">
    <text evidence="1 6">Belongs to the peptidase M42 family.</text>
</comment>
<evidence type="ECO:0000256" key="4">
    <source>
        <dbReference type="ARBA" id="ARBA00022723"/>
    </source>
</evidence>
<dbReference type="CDD" id="cd05657">
    <property type="entry name" value="M42_glucanase_like"/>
    <property type="match status" value="1"/>
</dbReference>
<gene>
    <name evidence="9" type="ORF">PBV87_04725</name>
</gene>
<dbReference type="PIRSF" id="PIRSF001123">
    <property type="entry name" value="PepA_GA"/>
    <property type="match status" value="1"/>
</dbReference>
<dbReference type="PANTHER" id="PTHR32481">
    <property type="entry name" value="AMINOPEPTIDASE"/>
    <property type="match status" value="1"/>
</dbReference>
<sequence length="353" mass="39150">MIESQFKHFLTHYLSMPSPGGYTEKAILNCKQDFEALGLSTHLTKKGGLIAVLPGKDTSKQVAISAHMDTLGGMVKEILPNGHIRFHKIGGGLYHALEGENCTIITSTGKTVRGSIMPLKSSTHLYGQDGASEPRNEFSVAIRLDEKVSSVSDVHQLGIQVGDFIYMDPRLEITENGFIKSRYIDDKACVAIVLELCTRWVKEGIQPNYTTFFYISNFEEMGHGISNIFNSNSSFSNVHEFVALDIGIVGHTQTSSEYKVSIAAKDARTVYDYALRQKLVNCCEQDKIPYAVDVYNRYSSDASQAMGFGCDFKFACIGPGVDASHHYERTHMESILATSKLIESYLLNNLIEE</sequence>
<dbReference type="Pfam" id="PF05343">
    <property type="entry name" value="Peptidase_M42"/>
    <property type="match status" value="1"/>
</dbReference>
<dbReference type="SUPFAM" id="SSF101821">
    <property type="entry name" value="Aminopeptidase/glucanase lid domain"/>
    <property type="match status" value="1"/>
</dbReference>
<feature type="binding site" evidence="8">
    <location>
        <position position="245"/>
    </location>
    <ligand>
        <name>Zn(2+)</name>
        <dbReference type="ChEBI" id="CHEBI:29105"/>
        <label>1</label>
    </ligand>
</feature>
<feature type="binding site" evidence="8">
    <location>
        <position position="185"/>
    </location>
    <ligand>
        <name>Zn(2+)</name>
        <dbReference type="ChEBI" id="CHEBI:29105"/>
        <label>2</label>
    </ligand>
</feature>
<dbReference type="EMBL" id="JAQIFT010000016">
    <property type="protein sequence ID" value="MDA3730803.1"/>
    <property type="molecule type" value="Genomic_DNA"/>
</dbReference>
<dbReference type="RefSeq" id="WP_271011311.1">
    <property type="nucleotide sequence ID" value="NZ_JAQIFT010000016.1"/>
</dbReference>
<dbReference type="PANTHER" id="PTHR32481:SF7">
    <property type="entry name" value="AMINOPEPTIDASE YHFE-RELATED"/>
    <property type="match status" value="1"/>
</dbReference>
<dbReference type="Gene3D" id="2.40.30.40">
    <property type="entry name" value="Peptidase M42, domain 2"/>
    <property type="match status" value="1"/>
</dbReference>
<evidence type="ECO:0000256" key="2">
    <source>
        <dbReference type="ARBA" id="ARBA00022438"/>
    </source>
</evidence>